<dbReference type="PANTHER" id="PTHR33908:SF3">
    <property type="entry name" value="UNDECAPRENYL PHOSPHATE-ALPHA-4-AMINO-4-DEOXY-L-ARABINOSE ARABINOSYL TRANSFERASE"/>
    <property type="match status" value="1"/>
</dbReference>
<dbReference type="GO" id="GO:0016763">
    <property type="term" value="F:pentosyltransferase activity"/>
    <property type="evidence" value="ECO:0007669"/>
    <property type="project" value="TreeGrafter"/>
</dbReference>
<feature type="transmembrane region" description="Helical" evidence="8">
    <location>
        <begin position="144"/>
        <end position="173"/>
    </location>
</feature>
<dbReference type="GO" id="GO:0010041">
    <property type="term" value="P:response to iron(III) ion"/>
    <property type="evidence" value="ECO:0007669"/>
    <property type="project" value="TreeGrafter"/>
</dbReference>
<evidence type="ECO:0000313" key="10">
    <source>
        <dbReference type="EMBL" id="KKQ67248.1"/>
    </source>
</evidence>
<dbReference type="EMBL" id="LBUP01000001">
    <property type="protein sequence ID" value="KKQ67248.1"/>
    <property type="molecule type" value="Genomic_DNA"/>
</dbReference>
<feature type="transmembrane region" description="Helical" evidence="8">
    <location>
        <begin position="279"/>
        <end position="301"/>
    </location>
</feature>
<evidence type="ECO:0000256" key="3">
    <source>
        <dbReference type="ARBA" id="ARBA00022676"/>
    </source>
</evidence>
<evidence type="ECO:0000259" key="9">
    <source>
        <dbReference type="Pfam" id="PF13231"/>
    </source>
</evidence>
<keyword evidence="6 8" id="KW-1133">Transmembrane helix</keyword>
<dbReference type="InterPro" id="IPR038731">
    <property type="entry name" value="RgtA/B/C-like"/>
</dbReference>
<feature type="transmembrane region" description="Helical" evidence="8">
    <location>
        <begin position="306"/>
        <end position="324"/>
    </location>
</feature>
<comment type="caution">
    <text evidence="10">The sequence shown here is derived from an EMBL/GenBank/DDBJ whole genome shotgun (WGS) entry which is preliminary data.</text>
</comment>
<dbReference type="GO" id="GO:0009103">
    <property type="term" value="P:lipopolysaccharide biosynthetic process"/>
    <property type="evidence" value="ECO:0007669"/>
    <property type="project" value="UniProtKB-ARBA"/>
</dbReference>
<feature type="transmembrane region" description="Helical" evidence="8">
    <location>
        <begin position="118"/>
        <end position="138"/>
    </location>
</feature>
<keyword evidence="2" id="KW-1003">Cell membrane</keyword>
<sequence>MKRKFILASIIIFFLLTRIIKIVEIPPSVYWDEASIGYNAYSILKTGKDEWGEFLPLHFRAFGEFKLPAYIYTVVIFGTILGFNELAVRLPAVLYSLLSVVFFYLLIKRLFAREDLSIVSVLVLITSPWFLLFSRVGYEASAGLAFFLASLYFFAKGSSSLIYGLLFLILSFYSYNSFRIISLIMLPIIFVYAFFLVKKENWFKKLRLLLPMLFVVIVSLLPVLKLYYMDSGLVRLSDVGITKDATLLTVLALFLKNFLLHLDPKFLFLNGDSNLRSHIGTGGELLLVSAPFLAVGFFNLFKKFNLNSFIVLSLLVVSLIPASITKESPHALRAIGALPFFSLIIALGILKTIDFFKKKASAYIFLFALFLISFLFNFYFFINTYPKNSSLQWQYPYKILFTKYQPLFDLYDKVIITDKYAQPYIFALFYLRFDPESFRQNVEYNSYDKWGFSTVGRFNKYIFTSDISGKVNEVGDEKVLIISDREINTKKLPNTVNLLNNKPSLFIYE</sequence>
<protein>
    <recommendedName>
        <fullName evidence="9">Glycosyltransferase RgtA/B/C/D-like domain-containing protein</fullName>
    </recommendedName>
</protein>
<dbReference type="PANTHER" id="PTHR33908">
    <property type="entry name" value="MANNOSYLTRANSFERASE YKCB-RELATED"/>
    <property type="match status" value="1"/>
</dbReference>
<keyword evidence="5 8" id="KW-0812">Transmembrane</keyword>
<feature type="transmembrane region" description="Helical" evidence="8">
    <location>
        <begin position="209"/>
        <end position="228"/>
    </location>
</feature>
<evidence type="ECO:0000256" key="1">
    <source>
        <dbReference type="ARBA" id="ARBA00004651"/>
    </source>
</evidence>
<reference evidence="10 11" key="1">
    <citation type="journal article" date="2015" name="Nature">
        <title>rRNA introns, odd ribosomes, and small enigmatic genomes across a large radiation of phyla.</title>
        <authorList>
            <person name="Brown C.T."/>
            <person name="Hug L.A."/>
            <person name="Thomas B.C."/>
            <person name="Sharon I."/>
            <person name="Castelle C.J."/>
            <person name="Singh A."/>
            <person name="Wilkins M.J."/>
            <person name="Williams K.H."/>
            <person name="Banfield J.F."/>
        </authorList>
    </citation>
    <scope>NUCLEOTIDE SEQUENCE [LARGE SCALE GENOMIC DNA]</scope>
</reference>
<evidence type="ECO:0000256" key="6">
    <source>
        <dbReference type="ARBA" id="ARBA00022989"/>
    </source>
</evidence>
<organism evidence="10 11">
    <name type="scientific">Candidatus Daviesbacteria bacterium GW2011_GWA2_38_24</name>
    <dbReference type="NCBI Taxonomy" id="1618422"/>
    <lineage>
        <taxon>Bacteria</taxon>
        <taxon>Candidatus Daviesiibacteriota</taxon>
    </lineage>
</organism>
<keyword evidence="7 8" id="KW-0472">Membrane</keyword>
<feature type="transmembrane region" description="Helical" evidence="8">
    <location>
        <begin position="330"/>
        <end position="350"/>
    </location>
</feature>
<dbReference type="Pfam" id="PF13231">
    <property type="entry name" value="PMT_2"/>
    <property type="match status" value="1"/>
</dbReference>
<keyword evidence="3" id="KW-0328">Glycosyltransferase</keyword>
<dbReference type="GO" id="GO:0005886">
    <property type="term" value="C:plasma membrane"/>
    <property type="evidence" value="ECO:0007669"/>
    <property type="project" value="UniProtKB-SubCell"/>
</dbReference>
<proteinExistence type="predicted"/>
<name>A0A0G0JHU7_9BACT</name>
<gene>
    <name evidence="10" type="ORF">US86_C0001G0175</name>
</gene>
<feature type="domain" description="Glycosyltransferase RgtA/B/C/D-like" evidence="9">
    <location>
        <begin position="68"/>
        <end position="224"/>
    </location>
</feature>
<feature type="transmembrane region" description="Helical" evidence="8">
    <location>
        <begin position="362"/>
        <end position="382"/>
    </location>
</feature>
<accession>A0A0G0JHU7</accession>
<evidence type="ECO:0000313" key="11">
    <source>
        <dbReference type="Proteomes" id="UP000034235"/>
    </source>
</evidence>
<evidence type="ECO:0000256" key="2">
    <source>
        <dbReference type="ARBA" id="ARBA00022475"/>
    </source>
</evidence>
<evidence type="ECO:0000256" key="5">
    <source>
        <dbReference type="ARBA" id="ARBA00022692"/>
    </source>
</evidence>
<evidence type="ECO:0000256" key="7">
    <source>
        <dbReference type="ARBA" id="ARBA00023136"/>
    </source>
</evidence>
<keyword evidence="4" id="KW-0808">Transferase</keyword>
<evidence type="ECO:0000256" key="4">
    <source>
        <dbReference type="ARBA" id="ARBA00022679"/>
    </source>
</evidence>
<comment type="subcellular location">
    <subcellularLocation>
        <location evidence="1">Cell membrane</location>
        <topology evidence="1">Multi-pass membrane protein</topology>
    </subcellularLocation>
</comment>
<feature type="transmembrane region" description="Helical" evidence="8">
    <location>
        <begin position="180"/>
        <end position="197"/>
    </location>
</feature>
<feature type="transmembrane region" description="Helical" evidence="8">
    <location>
        <begin position="86"/>
        <end position="106"/>
    </location>
</feature>
<dbReference type="AlphaFoldDB" id="A0A0G0JHU7"/>
<dbReference type="InterPro" id="IPR050297">
    <property type="entry name" value="LipidA_mod_glycosyltrf_83"/>
</dbReference>
<evidence type="ECO:0000256" key="8">
    <source>
        <dbReference type="SAM" id="Phobius"/>
    </source>
</evidence>
<dbReference type="Proteomes" id="UP000034235">
    <property type="component" value="Unassembled WGS sequence"/>
</dbReference>